<feature type="transmembrane region" description="Helical" evidence="1">
    <location>
        <begin position="22"/>
        <end position="43"/>
    </location>
</feature>
<reference evidence="3 4" key="1">
    <citation type="submission" date="2019-03" db="EMBL/GenBank/DDBJ databases">
        <title>Genomic Encyclopedia of Type Strains, Phase IV (KMG-IV): sequencing the most valuable type-strain genomes for metagenomic binning, comparative biology and taxonomic classification.</title>
        <authorList>
            <person name="Goeker M."/>
        </authorList>
    </citation>
    <scope>NUCLEOTIDE SEQUENCE [LARGE SCALE GENOMIC DNA]</scope>
    <source>
        <strain evidence="3 4">DSM 44496</strain>
    </source>
</reference>
<keyword evidence="1" id="KW-0812">Transmembrane</keyword>
<dbReference type="GO" id="GO:0005576">
    <property type="term" value="C:extracellular region"/>
    <property type="evidence" value="ECO:0007669"/>
    <property type="project" value="TreeGrafter"/>
</dbReference>
<dbReference type="Pfam" id="PF02470">
    <property type="entry name" value="MlaD"/>
    <property type="match status" value="1"/>
</dbReference>
<proteinExistence type="predicted"/>
<dbReference type="PANTHER" id="PTHR33371">
    <property type="entry name" value="INTERMEMBRANE PHOSPHOLIPID TRANSPORT SYSTEM BINDING PROTEIN MLAD-RELATED"/>
    <property type="match status" value="1"/>
</dbReference>
<evidence type="ECO:0000313" key="4">
    <source>
        <dbReference type="Proteomes" id="UP000295087"/>
    </source>
</evidence>
<feature type="domain" description="Mce/MlaD" evidence="2">
    <location>
        <begin position="51"/>
        <end position="124"/>
    </location>
</feature>
<dbReference type="Proteomes" id="UP000295087">
    <property type="component" value="Unassembled WGS sequence"/>
</dbReference>
<dbReference type="EMBL" id="SNXK01000004">
    <property type="protein sequence ID" value="TDP38018.1"/>
    <property type="molecule type" value="Genomic_DNA"/>
</dbReference>
<dbReference type="InterPro" id="IPR005693">
    <property type="entry name" value="Mce"/>
</dbReference>
<dbReference type="InterPro" id="IPR052336">
    <property type="entry name" value="MlaD_Phospholipid_Transporter"/>
</dbReference>
<dbReference type="RefSeq" id="WP_067488949.1">
    <property type="nucleotide sequence ID" value="NZ_SNXK01000004.1"/>
</dbReference>
<dbReference type="NCBIfam" id="TIGR00996">
    <property type="entry name" value="Mtu_fam_mce"/>
    <property type="match status" value="1"/>
</dbReference>
<organism evidence="3 4">
    <name type="scientific">Nocardia ignorata</name>
    <dbReference type="NCBI Taxonomy" id="145285"/>
    <lineage>
        <taxon>Bacteria</taxon>
        <taxon>Bacillati</taxon>
        <taxon>Actinomycetota</taxon>
        <taxon>Actinomycetes</taxon>
        <taxon>Mycobacteriales</taxon>
        <taxon>Nocardiaceae</taxon>
        <taxon>Nocardia</taxon>
    </lineage>
</organism>
<evidence type="ECO:0000259" key="2">
    <source>
        <dbReference type="Pfam" id="PF02470"/>
    </source>
</evidence>
<evidence type="ECO:0000256" key="1">
    <source>
        <dbReference type="SAM" id="Phobius"/>
    </source>
</evidence>
<keyword evidence="1" id="KW-1133">Transmembrane helix</keyword>
<dbReference type="PANTHER" id="PTHR33371:SF18">
    <property type="entry name" value="MCE-FAMILY PROTEIN MCE3C"/>
    <property type="match status" value="1"/>
</dbReference>
<evidence type="ECO:0000313" key="3">
    <source>
        <dbReference type="EMBL" id="TDP38018.1"/>
    </source>
</evidence>
<comment type="caution">
    <text evidence="3">The sequence shown here is derived from an EMBL/GenBank/DDBJ whole genome shotgun (WGS) entry which is preliminary data.</text>
</comment>
<sequence length="343" mass="36676">MIGFLFQLIRTTLVDAFGNRNFSLGIAAGVTVTAVVLGSGLLSRAHLGEATLRAEFAQAAGLRTGNSVDVAGIEVGTVTSVRLERDRVLVTMSVRPDLGLGHDAEAAIKMSTILGKMHVELDPGTDGELPDARIPLSATTVPYNLAKVVNDPTYRNSFEHLERLDPNALRASLDTVATQLGDSPHLTAQALDSVGALARVIASRRDEVDQLLNSMDQVSGLIADNQNSVLELLTKGEAIGAAVSRRRDLIADLLDNIAAASKILQDMGVEDGGRLGPLIHSLNTMSQGLEKNRDHLAALYQVMPVAVRQFNNTFAQGPYGDIYMPWLFPDNWLCLAGAVEGCK</sequence>
<dbReference type="InterPro" id="IPR003399">
    <property type="entry name" value="Mce/MlaD"/>
</dbReference>
<gene>
    <name evidence="3" type="ORF">DFR75_104370</name>
</gene>
<accession>A0A4R6PI52</accession>
<keyword evidence="1" id="KW-0472">Membrane</keyword>
<keyword evidence="4" id="KW-1185">Reference proteome</keyword>
<protein>
    <submittedName>
        <fullName evidence="3">Virulence factor Mce-like protein</fullName>
    </submittedName>
</protein>
<name>A0A4R6PI52_NOCIG</name>
<dbReference type="AlphaFoldDB" id="A0A4R6PI52"/>